<dbReference type="Proteomes" id="UP000011082">
    <property type="component" value="Unassembled WGS sequence"/>
</dbReference>
<name>L2GN39_VITCO</name>
<keyword evidence="2" id="KW-1185">Reference proteome</keyword>
<dbReference type="InParanoid" id="L2GN39"/>
<evidence type="ECO:0000313" key="1">
    <source>
        <dbReference type="EMBL" id="ELA42034.1"/>
    </source>
</evidence>
<accession>L2GN39</accession>
<protein>
    <submittedName>
        <fullName evidence="1">Uncharacterized protein</fullName>
    </submittedName>
</protein>
<dbReference type="VEuPathDB" id="MicrosporidiaDB:VICG_00881"/>
<sequence length="136" mass="15846">MILLLITTIFGFRLLTLDQVYEKQKDMFIMNSESNLKIQKVDTLNITNFYVVLHSRKIFFYTKGSYYGFIYDNDNVKLKLGPASINTVQYFTQNTGLADPEENASLRKIKVLKWDDLIKKRDTEIKEDTIGTDNSD</sequence>
<dbReference type="GeneID" id="19881595"/>
<proteinExistence type="predicted"/>
<gene>
    <name evidence="1" type="ORF">VICG_00881</name>
</gene>
<dbReference type="AlphaFoldDB" id="L2GN39"/>
<evidence type="ECO:0000313" key="2">
    <source>
        <dbReference type="Proteomes" id="UP000011082"/>
    </source>
</evidence>
<organism evidence="1 2">
    <name type="scientific">Vittaforma corneae (strain ATCC 50505)</name>
    <name type="common">Microsporidian parasite</name>
    <name type="synonym">Nosema corneum</name>
    <dbReference type="NCBI Taxonomy" id="993615"/>
    <lineage>
        <taxon>Eukaryota</taxon>
        <taxon>Fungi</taxon>
        <taxon>Fungi incertae sedis</taxon>
        <taxon>Microsporidia</taxon>
        <taxon>Nosematidae</taxon>
        <taxon>Vittaforma</taxon>
    </lineage>
</organism>
<dbReference type="HOGENOM" id="CLU_1877046_0_0_1"/>
<dbReference type="EMBL" id="JH370135">
    <property type="protein sequence ID" value="ELA42034.1"/>
    <property type="molecule type" value="Genomic_DNA"/>
</dbReference>
<dbReference type="RefSeq" id="XP_007604330.1">
    <property type="nucleotide sequence ID" value="XM_007604268.1"/>
</dbReference>
<reference evidence="2" key="1">
    <citation type="submission" date="2011-05" db="EMBL/GenBank/DDBJ databases">
        <title>The genome sequence of Vittaforma corneae strain ATCC 50505.</title>
        <authorList>
            <consortium name="The Broad Institute Genome Sequencing Platform"/>
            <person name="Cuomo C."/>
            <person name="Didier E."/>
            <person name="Bowers L."/>
            <person name="Young S.K."/>
            <person name="Zeng Q."/>
            <person name="Gargeya S."/>
            <person name="Fitzgerald M."/>
            <person name="Haas B."/>
            <person name="Abouelleil A."/>
            <person name="Alvarado L."/>
            <person name="Arachchi H.M."/>
            <person name="Berlin A."/>
            <person name="Chapman S.B."/>
            <person name="Gearin G."/>
            <person name="Goldberg J."/>
            <person name="Griggs A."/>
            <person name="Gujja S."/>
            <person name="Hansen M."/>
            <person name="Heiman D."/>
            <person name="Howarth C."/>
            <person name="Larimer J."/>
            <person name="Lui A."/>
            <person name="MacDonald P.J.P."/>
            <person name="McCowen C."/>
            <person name="Montmayeur A."/>
            <person name="Murphy C."/>
            <person name="Neiman D."/>
            <person name="Pearson M."/>
            <person name="Priest M."/>
            <person name="Roberts A."/>
            <person name="Saif S."/>
            <person name="Shea T."/>
            <person name="Sisk P."/>
            <person name="Stolte C."/>
            <person name="Sykes S."/>
            <person name="Wortman J."/>
            <person name="Nusbaum C."/>
            <person name="Birren B."/>
        </authorList>
    </citation>
    <scope>NUCLEOTIDE SEQUENCE [LARGE SCALE GENOMIC DNA]</scope>
    <source>
        <strain evidence="2">ATCC 50505</strain>
    </source>
</reference>